<keyword evidence="3" id="KW-1185">Reference proteome</keyword>
<dbReference type="PANTHER" id="PTHR44259">
    <property type="entry name" value="OS07G0183000 PROTEIN-RELATED"/>
    <property type="match status" value="1"/>
</dbReference>
<organism evidence="2 3">
    <name type="scientific">Quillaja saponaria</name>
    <name type="common">Soap bark tree</name>
    <dbReference type="NCBI Taxonomy" id="32244"/>
    <lineage>
        <taxon>Eukaryota</taxon>
        <taxon>Viridiplantae</taxon>
        <taxon>Streptophyta</taxon>
        <taxon>Embryophyta</taxon>
        <taxon>Tracheophyta</taxon>
        <taxon>Spermatophyta</taxon>
        <taxon>Magnoliopsida</taxon>
        <taxon>eudicotyledons</taxon>
        <taxon>Gunneridae</taxon>
        <taxon>Pentapetalae</taxon>
        <taxon>rosids</taxon>
        <taxon>fabids</taxon>
        <taxon>Fabales</taxon>
        <taxon>Quillajaceae</taxon>
        <taxon>Quillaja</taxon>
    </lineage>
</organism>
<dbReference type="Proteomes" id="UP001163823">
    <property type="component" value="Chromosome 7"/>
</dbReference>
<proteinExistence type="predicted"/>
<protein>
    <submittedName>
        <fullName evidence="2">F-box protein</fullName>
    </submittedName>
</protein>
<dbReference type="Pfam" id="PF03478">
    <property type="entry name" value="Beta-prop_KIB1-4"/>
    <property type="match status" value="1"/>
</dbReference>
<dbReference type="InterPro" id="IPR050942">
    <property type="entry name" value="F-box_BR-signaling"/>
</dbReference>
<comment type="caution">
    <text evidence="2">The sequence shown here is derived from an EMBL/GenBank/DDBJ whole genome shotgun (WGS) entry which is preliminary data.</text>
</comment>
<reference evidence="2" key="1">
    <citation type="journal article" date="2023" name="Science">
        <title>Elucidation of the pathway for biosynthesis of saponin adjuvants from the soapbark tree.</title>
        <authorList>
            <person name="Reed J."/>
            <person name="Orme A."/>
            <person name="El-Demerdash A."/>
            <person name="Owen C."/>
            <person name="Martin L.B.B."/>
            <person name="Misra R.C."/>
            <person name="Kikuchi S."/>
            <person name="Rejzek M."/>
            <person name="Martin A.C."/>
            <person name="Harkess A."/>
            <person name="Leebens-Mack J."/>
            <person name="Louveau T."/>
            <person name="Stephenson M.J."/>
            <person name="Osbourn A."/>
        </authorList>
    </citation>
    <scope>NUCLEOTIDE SEQUENCE</scope>
    <source>
        <strain evidence="2">S10</strain>
    </source>
</reference>
<evidence type="ECO:0000313" key="2">
    <source>
        <dbReference type="EMBL" id="KAJ7961485.1"/>
    </source>
</evidence>
<sequence length="365" mass="41281">MSNWVDLLPEILLVIAKKLISSEDFLASVAFGAVCTSWRSVYIKVKDVIKQLPTQVIWLMLAEERDHTDERGFFSLAKGNTRYLQLPEAKGKFCFSFPQGWLITTGKDLDLDLLHPLSRVQFQLPNLRTITKDFRSSCLLSTVINRALLTANPSLTSDFRVVIICDFGRLAFAKLGANSRTISKERYRFADVIYYNGNIYGVYPDGSIWVCDIEGYEPKATMLFHTKIGRFVPLFERMYLVESSGKLLAVLRTGGQARSLFEGSTIYSYGTAPFLVFELNISNRSCTRLESLENRALFVGRNSSISVNALNICGCKANSIYFTDDANESRDMGVWNMMDGRIETLFNPPLFCHVAPPLWVFPNFP</sequence>
<accession>A0AAD7PNU7</accession>
<dbReference type="EMBL" id="JARAOO010000007">
    <property type="protein sequence ID" value="KAJ7961485.1"/>
    <property type="molecule type" value="Genomic_DNA"/>
</dbReference>
<evidence type="ECO:0000259" key="1">
    <source>
        <dbReference type="Pfam" id="PF03478"/>
    </source>
</evidence>
<dbReference type="PANTHER" id="PTHR44259:SF108">
    <property type="entry name" value="F-BOX PROTEIN SKIP23-LIKE"/>
    <property type="match status" value="1"/>
</dbReference>
<name>A0AAD7PNU7_QUISA</name>
<evidence type="ECO:0000313" key="3">
    <source>
        <dbReference type="Proteomes" id="UP001163823"/>
    </source>
</evidence>
<feature type="domain" description="KIB1-4 beta-propeller" evidence="1">
    <location>
        <begin position="73"/>
        <end position="336"/>
    </location>
</feature>
<dbReference type="AlphaFoldDB" id="A0AAD7PNU7"/>
<gene>
    <name evidence="2" type="ORF">O6P43_016824</name>
</gene>
<dbReference type="InterPro" id="IPR005174">
    <property type="entry name" value="KIB1-4_b-propeller"/>
</dbReference>